<feature type="region of interest" description="Disordered" evidence="2">
    <location>
        <begin position="184"/>
        <end position="234"/>
    </location>
</feature>
<keyword evidence="1" id="KW-0175">Coiled coil</keyword>
<dbReference type="EMBL" id="HBEG01021784">
    <property type="protein sequence ID" value="CAD8357823.1"/>
    <property type="molecule type" value="Transcribed_RNA"/>
</dbReference>
<sequence length="481" mass="52924">MLADQLPEHCPQLGDESADEKTMKVATIAAKTDKVGDIVWCADGTPKDEDLYLKTASQELAQRYEGPSEFWTNSTLPTMSVNEDASMSSLPSMVATKDTLPSMYATKDSLPSMFVTKESLPSMHPTRDVLAFISSQGTSVSVSEDVSESENDWVPRKFPNNADLSTMKEQADGNSMISAKAAWQKRRAAKKAERQAQKRPSYGDLLRTKMEDKKKTAVRPPSPGAPKRHPKDEEVDECMPRLIMQGESLPTIMSVSCETTEVNSKVNSKINSQQGSILGSHCHSRPMSRSHTLDSLPEFGMDMISQSRLMTRTTTRDSLPPIGDATESESGSDSESSESEETDVMSARDRAMNDGGFPEGENDSNALRAALKASYEQIAALESEIDELKHRNTVLKRENCVLKALATQTEPLTRLPSKPSRKSGDAGSGGSYAGNPLADAKEQWLKRREERRARLRSEEGKRTSYGGWLQAQYEQAPLACN</sequence>
<feature type="compositionally biased region" description="Acidic residues" evidence="2">
    <location>
        <begin position="326"/>
        <end position="343"/>
    </location>
</feature>
<feature type="compositionally biased region" description="Basic and acidic residues" evidence="2">
    <location>
        <begin position="206"/>
        <end position="215"/>
    </location>
</feature>
<evidence type="ECO:0000256" key="2">
    <source>
        <dbReference type="SAM" id="MobiDB-lite"/>
    </source>
</evidence>
<feature type="region of interest" description="Disordered" evidence="2">
    <location>
        <begin position="1"/>
        <end position="20"/>
    </location>
</feature>
<name>A0A7S0ABY3_9DINO</name>
<feature type="compositionally biased region" description="Basic and acidic residues" evidence="2">
    <location>
        <begin position="439"/>
        <end position="462"/>
    </location>
</feature>
<organism evidence="3">
    <name type="scientific">Pyrodinium bahamense</name>
    <dbReference type="NCBI Taxonomy" id="73915"/>
    <lineage>
        <taxon>Eukaryota</taxon>
        <taxon>Sar</taxon>
        <taxon>Alveolata</taxon>
        <taxon>Dinophyceae</taxon>
        <taxon>Gonyaulacales</taxon>
        <taxon>Pyrocystaceae</taxon>
        <taxon>Pyrodinium</taxon>
    </lineage>
</organism>
<protein>
    <submittedName>
        <fullName evidence="3">Uncharacterized protein</fullName>
    </submittedName>
</protein>
<feature type="region of interest" description="Disordered" evidence="2">
    <location>
        <begin position="411"/>
        <end position="467"/>
    </location>
</feature>
<accession>A0A7S0ABY3</accession>
<evidence type="ECO:0000256" key="1">
    <source>
        <dbReference type="SAM" id="Coils"/>
    </source>
</evidence>
<evidence type="ECO:0000313" key="3">
    <source>
        <dbReference type="EMBL" id="CAD8357823.1"/>
    </source>
</evidence>
<dbReference type="AlphaFoldDB" id="A0A7S0ABY3"/>
<feature type="region of interest" description="Disordered" evidence="2">
    <location>
        <begin position="311"/>
        <end position="363"/>
    </location>
</feature>
<feature type="coiled-coil region" evidence="1">
    <location>
        <begin position="364"/>
        <end position="398"/>
    </location>
</feature>
<proteinExistence type="predicted"/>
<gene>
    <name evidence="3" type="ORF">PBAH0796_LOCUS13190</name>
</gene>
<reference evidence="3" key="1">
    <citation type="submission" date="2021-01" db="EMBL/GenBank/DDBJ databases">
        <authorList>
            <person name="Corre E."/>
            <person name="Pelletier E."/>
            <person name="Niang G."/>
            <person name="Scheremetjew M."/>
            <person name="Finn R."/>
            <person name="Kale V."/>
            <person name="Holt S."/>
            <person name="Cochrane G."/>
            <person name="Meng A."/>
            <person name="Brown T."/>
            <person name="Cohen L."/>
        </authorList>
    </citation>
    <scope>NUCLEOTIDE SEQUENCE</scope>
    <source>
        <strain evidence="3">Pbaha01</strain>
    </source>
</reference>